<feature type="compositionally biased region" description="Basic and acidic residues" evidence="1">
    <location>
        <begin position="744"/>
        <end position="764"/>
    </location>
</feature>
<evidence type="ECO:0000313" key="3">
    <source>
        <dbReference type="RefSeq" id="XP_022814170.1"/>
    </source>
</evidence>
<feature type="region of interest" description="Disordered" evidence="1">
    <location>
        <begin position="390"/>
        <end position="410"/>
    </location>
</feature>
<sequence>METCVRGFSFMAENKVDMVDLQFIEGGELERAWRSNRRERMKQREQKIWDKFVEEQDVVKGVCTDDPYQFLDQLPESCLKEIMDNERQRMPKAKSVEEIKVKEIPQPSTGNHPSGDDGQHTCVVTFADDIEKDECDMFHIFDDDQSEQLSSPALEEEVLNEPMSPETVRDNQVEHCPQPTERHITLEKTSSKSSENVTHMIESSIYCAKVKDLRMKINEELISLMTTLDRRDILTSEPDDIMRMVKRSAEFCGRFNRIYMYQLQRQVHDIKRNNSVSLPFAKHTQFQSQMVRIVSLHQNMLQSFQVFHKSVSQTCCVRESASALGSLIACVRDSTHMCLNVPPPKDFTAALDLYKDDLIMTCDKVDEFVGEYAIRCEEFLNSFVNVNTNTRKAPKKQMKKRSFGNWNKSSAKNDTEARLSMYSLDTLRLNLHPKSTSSKDNQASTVKNRVAKEPAPPCKRGQTQSGKPAETAKGPKNRSRRPLMRDPHAGRPKAPKPIRENDIRTMVEAVETCASSHISREASPRPLGTVPGCLRRKAGTPRRPMHTPCTLTPLGPLTPLRTYSPLRSPSPLRSHSPLIAASPLRPSSPFGPLMPLTPRTLHAPLALQVRHTPRVNHAGPPYHTPRNTHDPHKPKVQPSPRIKKRQEEKPKRPLNFTTTVKEAASGTRTDLESEDMMTPVCKIQCAMKKNLELEETKQSAREQSIKKSPSVHPVDPNEKKKFQPVQGFPDTPRLVPGLKLHGSPKRDGEDLAKYGECSKTDKEASPAPQREPSSDKKDRSKMSTMVPDQCEVTRLLKQLCSGDASRTERVTGAKNAQLVFVNGNNPRQPSTPQLLKILEETIQKKIPKPLFGAPSSASGLDRYRLVFNISEKTADSLFQYRTKFVQHMLTSNMYANSAIGQPWEMIGSVSEQIIDELLLNITKEMQLYDLVQELYNKETC</sequence>
<feature type="region of interest" description="Disordered" evidence="1">
    <location>
        <begin position="432"/>
        <end position="502"/>
    </location>
</feature>
<feature type="compositionally biased region" description="Polar residues" evidence="1">
    <location>
        <begin position="433"/>
        <end position="447"/>
    </location>
</feature>
<dbReference type="AlphaFoldDB" id="A0A9J7IIF5"/>
<organism evidence="2 3">
    <name type="scientific">Spodoptera litura</name>
    <name type="common">Asian cotton leafworm</name>
    <dbReference type="NCBI Taxonomy" id="69820"/>
    <lineage>
        <taxon>Eukaryota</taxon>
        <taxon>Metazoa</taxon>
        <taxon>Ecdysozoa</taxon>
        <taxon>Arthropoda</taxon>
        <taxon>Hexapoda</taxon>
        <taxon>Insecta</taxon>
        <taxon>Pterygota</taxon>
        <taxon>Neoptera</taxon>
        <taxon>Endopterygota</taxon>
        <taxon>Lepidoptera</taxon>
        <taxon>Glossata</taxon>
        <taxon>Ditrysia</taxon>
        <taxon>Noctuoidea</taxon>
        <taxon>Noctuidae</taxon>
        <taxon>Amphipyrinae</taxon>
        <taxon>Spodoptera</taxon>
    </lineage>
</organism>
<protein>
    <submittedName>
        <fullName evidence="3">Uncharacterized protein LOC111347979 isoform X1</fullName>
    </submittedName>
</protein>
<feature type="region of interest" description="Disordered" evidence="1">
    <location>
        <begin position="614"/>
        <end position="675"/>
    </location>
</feature>
<dbReference type="OrthoDB" id="8193942at2759"/>
<evidence type="ECO:0000256" key="1">
    <source>
        <dbReference type="SAM" id="MobiDB-lite"/>
    </source>
</evidence>
<keyword evidence="2" id="KW-1185">Reference proteome</keyword>
<feature type="compositionally biased region" description="Basic and acidic residues" evidence="1">
    <location>
        <begin position="694"/>
        <end position="705"/>
    </location>
</feature>
<name>A0A9J7IIF5_SPOLT</name>
<feature type="region of interest" description="Disordered" evidence="1">
    <location>
        <begin position="694"/>
        <end position="786"/>
    </location>
</feature>
<dbReference type="Proteomes" id="UP000301870">
    <property type="component" value="Chromosome 6"/>
</dbReference>
<feature type="compositionally biased region" description="Basic residues" evidence="1">
    <location>
        <begin position="392"/>
        <end position="402"/>
    </location>
</feature>
<evidence type="ECO:0000313" key="2">
    <source>
        <dbReference type="Proteomes" id="UP000301870"/>
    </source>
</evidence>
<proteinExistence type="predicted"/>
<dbReference type="RefSeq" id="XP_022814170.1">
    <property type="nucleotide sequence ID" value="XM_022958402.1"/>
</dbReference>
<feature type="compositionally biased region" description="Basic and acidic residues" evidence="1">
    <location>
        <begin position="772"/>
        <end position="781"/>
    </location>
</feature>
<accession>A0A9J7IIF5</accession>
<dbReference type="GeneID" id="111347979"/>
<gene>
    <name evidence="3" type="primary">LOC111347979</name>
</gene>
<dbReference type="KEGG" id="sliu:111347979"/>
<reference evidence="3" key="1">
    <citation type="submission" date="2025-08" db="UniProtKB">
        <authorList>
            <consortium name="RefSeq"/>
        </authorList>
    </citation>
    <scope>IDENTIFICATION</scope>
    <source>
        <strain evidence="3">Ishihara</strain>
        <tissue evidence="3">Whole body</tissue>
    </source>
</reference>